<dbReference type="InterPro" id="IPR005122">
    <property type="entry name" value="Uracil-DNA_glycosylase-like"/>
</dbReference>
<name>A0A660CHQ1_9PSEU</name>
<dbReference type="GO" id="GO:0046872">
    <property type="term" value="F:metal ion binding"/>
    <property type="evidence" value="ECO:0007669"/>
    <property type="project" value="UniProtKB-KW"/>
</dbReference>
<evidence type="ECO:0000256" key="2">
    <source>
        <dbReference type="ARBA" id="ARBA00019403"/>
    </source>
</evidence>
<dbReference type="GO" id="GO:0006281">
    <property type="term" value="P:DNA repair"/>
    <property type="evidence" value="ECO:0007669"/>
    <property type="project" value="UniProtKB-KW"/>
</dbReference>
<dbReference type="EMBL" id="VLJV01000001">
    <property type="protein sequence ID" value="TWH22886.1"/>
    <property type="molecule type" value="Genomic_DNA"/>
</dbReference>
<evidence type="ECO:0000256" key="7">
    <source>
        <dbReference type="ARBA" id="ARBA00023004"/>
    </source>
</evidence>
<evidence type="ECO:0000256" key="1">
    <source>
        <dbReference type="ARBA" id="ARBA00006521"/>
    </source>
</evidence>
<comment type="similarity">
    <text evidence="1">Belongs to the uracil-DNA glycosylase (UDG) superfamily. Type 4 (UDGa) family.</text>
</comment>
<dbReference type="SMART" id="SM00987">
    <property type="entry name" value="UreE_C"/>
    <property type="match status" value="1"/>
</dbReference>
<dbReference type="NCBIfam" id="TIGR00758">
    <property type="entry name" value="UDG_fam4"/>
    <property type="match status" value="1"/>
</dbReference>
<keyword evidence="3" id="KW-0004">4Fe-4S</keyword>
<keyword evidence="9" id="KW-0234">DNA repair</keyword>
<dbReference type="InterPro" id="IPR005273">
    <property type="entry name" value="Ura-DNA_glyco_family4"/>
</dbReference>
<dbReference type="InterPro" id="IPR036895">
    <property type="entry name" value="Uracil-DNA_glycosylase-like_sf"/>
</dbReference>
<dbReference type="PANTHER" id="PTHR33693:SF9">
    <property type="entry name" value="TYPE-4 URACIL-DNA GLYCOSYLASE"/>
    <property type="match status" value="1"/>
</dbReference>
<evidence type="ECO:0000256" key="3">
    <source>
        <dbReference type="ARBA" id="ARBA00022485"/>
    </source>
</evidence>
<evidence type="ECO:0000313" key="11">
    <source>
        <dbReference type="EMBL" id="TWH22886.1"/>
    </source>
</evidence>
<proteinExistence type="inferred from homology"/>
<dbReference type="CDD" id="cd10030">
    <property type="entry name" value="UDG-F4_TTUDGA_SPO1dp_like"/>
    <property type="match status" value="1"/>
</dbReference>
<dbReference type="SMART" id="SM00986">
    <property type="entry name" value="UDG"/>
    <property type="match status" value="1"/>
</dbReference>
<dbReference type="PANTHER" id="PTHR33693">
    <property type="entry name" value="TYPE-5 URACIL-DNA GLYCOSYLASE"/>
    <property type="match status" value="1"/>
</dbReference>
<dbReference type="OrthoDB" id="5290748at2"/>
<keyword evidence="6" id="KW-0378">Hydrolase</keyword>
<dbReference type="Proteomes" id="UP000317303">
    <property type="component" value="Unassembled WGS sequence"/>
</dbReference>
<accession>A0A660CHQ1</accession>
<dbReference type="SUPFAM" id="SSF52141">
    <property type="entry name" value="Uracil-DNA glycosylase-like"/>
    <property type="match status" value="1"/>
</dbReference>
<evidence type="ECO:0000256" key="9">
    <source>
        <dbReference type="ARBA" id="ARBA00023204"/>
    </source>
</evidence>
<keyword evidence="7" id="KW-0408">Iron</keyword>
<gene>
    <name evidence="11" type="ORF">JD82_04778</name>
</gene>
<organism evidence="11 12">
    <name type="scientific">Prauserella rugosa</name>
    <dbReference type="NCBI Taxonomy" id="43354"/>
    <lineage>
        <taxon>Bacteria</taxon>
        <taxon>Bacillati</taxon>
        <taxon>Actinomycetota</taxon>
        <taxon>Actinomycetes</taxon>
        <taxon>Pseudonocardiales</taxon>
        <taxon>Pseudonocardiaceae</taxon>
        <taxon>Prauserella</taxon>
    </lineage>
</organism>
<evidence type="ECO:0000259" key="10">
    <source>
        <dbReference type="SMART" id="SM00986"/>
    </source>
</evidence>
<keyword evidence="4" id="KW-0479">Metal-binding</keyword>
<reference evidence="11 12" key="1">
    <citation type="submission" date="2019-07" db="EMBL/GenBank/DDBJ databases">
        <title>R&amp;d 2014.</title>
        <authorList>
            <person name="Klenk H.-P."/>
        </authorList>
    </citation>
    <scope>NUCLEOTIDE SEQUENCE [LARGE SCALE GENOMIC DNA]</scope>
    <source>
        <strain evidence="11 12">DSM 43194</strain>
    </source>
</reference>
<evidence type="ECO:0000256" key="8">
    <source>
        <dbReference type="ARBA" id="ARBA00023014"/>
    </source>
</evidence>
<evidence type="ECO:0000256" key="6">
    <source>
        <dbReference type="ARBA" id="ARBA00022801"/>
    </source>
</evidence>
<protein>
    <recommendedName>
        <fullName evidence="2">Type-4 uracil-DNA glycosylase</fullName>
    </recommendedName>
</protein>
<keyword evidence="5" id="KW-0227">DNA damage</keyword>
<feature type="domain" description="Uracil-DNA glycosylase-like" evidence="10">
    <location>
        <begin position="42"/>
        <end position="206"/>
    </location>
</feature>
<keyword evidence="12" id="KW-1185">Reference proteome</keyword>
<evidence type="ECO:0000256" key="4">
    <source>
        <dbReference type="ARBA" id="ARBA00022723"/>
    </source>
</evidence>
<dbReference type="Pfam" id="PF03167">
    <property type="entry name" value="UDG"/>
    <property type="match status" value="1"/>
</dbReference>
<dbReference type="InterPro" id="IPR051536">
    <property type="entry name" value="UDG_Type-4/5"/>
</dbReference>
<dbReference type="NCBIfam" id="TIGR03914">
    <property type="entry name" value="UDG_fam_dom"/>
    <property type="match status" value="1"/>
</dbReference>
<dbReference type="GO" id="GO:0097506">
    <property type="term" value="F:deaminated base DNA N-glycosylase activity"/>
    <property type="evidence" value="ECO:0007669"/>
    <property type="project" value="UniProtKB-ARBA"/>
</dbReference>
<dbReference type="Gene3D" id="3.40.470.10">
    <property type="entry name" value="Uracil-DNA glycosylase-like domain"/>
    <property type="match status" value="1"/>
</dbReference>
<evidence type="ECO:0000313" key="12">
    <source>
        <dbReference type="Proteomes" id="UP000317303"/>
    </source>
</evidence>
<comment type="caution">
    <text evidence="11">The sequence shown here is derived from an EMBL/GenBank/DDBJ whole genome shotgun (WGS) entry which is preliminary data.</text>
</comment>
<dbReference type="AlphaFoldDB" id="A0A660CHQ1"/>
<dbReference type="RefSeq" id="WP_030531241.1">
    <property type="nucleotide sequence ID" value="NZ_JOIJ01000004.1"/>
</dbReference>
<keyword evidence="8" id="KW-0411">Iron-sulfur</keyword>
<dbReference type="GO" id="GO:0051539">
    <property type="term" value="F:4 iron, 4 sulfur cluster binding"/>
    <property type="evidence" value="ECO:0007669"/>
    <property type="project" value="UniProtKB-KW"/>
</dbReference>
<sequence length="212" mass="23172">MADRTVSAADFVPDTRELRALSRAVRDCRGCGLYENATQAVFGSGPAQARVMVVGEQPGDREDTEGEPFVGPAGRLLDKAFADSGFDREDLYLTNAVKHFKFVPPERGKRRIHQKPSRGEVVACRPWLTAELETVRPELVVLLGATAAQAVYGTSFRITQQRGEVLHLPEELADPDTRAVATVHPSSVLRSRDRDADYDALVADLRSAADAL</sequence>
<evidence type="ECO:0000256" key="5">
    <source>
        <dbReference type="ARBA" id="ARBA00022763"/>
    </source>
</evidence>